<evidence type="ECO:0000313" key="3">
    <source>
        <dbReference type="EMBL" id="PZR34356.1"/>
    </source>
</evidence>
<proteinExistence type="predicted"/>
<dbReference type="EMBL" id="QFQZ01000028">
    <property type="protein sequence ID" value="PZR34356.1"/>
    <property type="molecule type" value="Genomic_DNA"/>
</dbReference>
<dbReference type="PROSITE" id="PS51257">
    <property type="entry name" value="PROKAR_LIPOPROTEIN"/>
    <property type="match status" value="1"/>
</dbReference>
<dbReference type="Proteomes" id="UP000249393">
    <property type="component" value="Unassembled WGS sequence"/>
</dbReference>
<comment type="caution">
    <text evidence="3">The sequence shown here is derived from an EMBL/GenBank/DDBJ whole genome shotgun (WGS) entry which is preliminary data.</text>
</comment>
<evidence type="ECO:0000259" key="2">
    <source>
        <dbReference type="Pfam" id="PF13628"/>
    </source>
</evidence>
<reference evidence="3 4" key="1">
    <citation type="submission" date="2017-08" db="EMBL/GenBank/DDBJ databases">
        <title>Infants hospitalized years apart are colonized by the same room-sourced microbial strains.</title>
        <authorList>
            <person name="Brooks B."/>
            <person name="Olm M.R."/>
            <person name="Firek B.A."/>
            <person name="Baker R."/>
            <person name="Thomas B.C."/>
            <person name="Morowitz M.J."/>
            <person name="Banfield J.F."/>
        </authorList>
    </citation>
    <scope>NUCLEOTIDE SEQUENCE [LARGE SCALE GENOMIC DNA]</scope>
    <source>
        <strain evidence="3">S2_003_000_R2_4</strain>
    </source>
</reference>
<protein>
    <submittedName>
        <fullName evidence="3">DUF4142 domain-containing protein</fullName>
    </submittedName>
</protein>
<sequence>MARLTFVAAASVAALSLAACQQKDATPNPNDPGTSNSAVNAAQDATSAAVGTASAATAGPMSTDAFVTNAAISDMYEIEAGKIAQQKGKAQGVKDFGKMMVADHTALSNTMKPLIAAAGKTAPPGLDERRKGMIDNLNAAAPADFDKVYLDQQDAAHNEALTLMQGYAQRGDDAGLRDAATKAVPKIQAHLDHVQTLKAGGDAAH</sequence>
<name>A0A2W5VCI6_9CAUL</name>
<dbReference type="RefSeq" id="WP_304277464.1">
    <property type="nucleotide sequence ID" value="NZ_QFQZ01000028.1"/>
</dbReference>
<feature type="signal peptide" evidence="1">
    <location>
        <begin position="1"/>
        <end position="25"/>
    </location>
</feature>
<dbReference type="Gene3D" id="1.20.1260.10">
    <property type="match status" value="1"/>
</dbReference>
<evidence type="ECO:0000256" key="1">
    <source>
        <dbReference type="SAM" id="SignalP"/>
    </source>
</evidence>
<feature type="domain" description="DUF4142" evidence="2">
    <location>
        <begin position="62"/>
        <end position="197"/>
    </location>
</feature>
<accession>A0A2W5VCI6</accession>
<evidence type="ECO:0000313" key="4">
    <source>
        <dbReference type="Proteomes" id="UP000249393"/>
    </source>
</evidence>
<organism evidence="3 4">
    <name type="scientific">Caulobacter segnis</name>
    <dbReference type="NCBI Taxonomy" id="88688"/>
    <lineage>
        <taxon>Bacteria</taxon>
        <taxon>Pseudomonadati</taxon>
        <taxon>Pseudomonadota</taxon>
        <taxon>Alphaproteobacteria</taxon>
        <taxon>Caulobacterales</taxon>
        <taxon>Caulobacteraceae</taxon>
        <taxon>Caulobacter</taxon>
    </lineage>
</organism>
<feature type="chain" id="PRO_5015881590" evidence="1">
    <location>
        <begin position="26"/>
        <end position="205"/>
    </location>
</feature>
<dbReference type="InterPro" id="IPR025419">
    <property type="entry name" value="DUF4142"/>
</dbReference>
<dbReference type="PANTHER" id="PTHR38593:SF1">
    <property type="entry name" value="BLR2558 PROTEIN"/>
    <property type="match status" value="1"/>
</dbReference>
<dbReference type="AlphaFoldDB" id="A0A2W5VCI6"/>
<dbReference type="PANTHER" id="PTHR38593">
    <property type="entry name" value="BLR2558 PROTEIN"/>
    <property type="match status" value="1"/>
</dbReference>
<gene>
    <name evidence="3" type="ORF">DI526_10655</name>
</gene>
<dbReference type="Pfam" id="PF13628">
    <property type="entry name" value="DUF4142"/>
    <property type="match status" value="1"/>
</dbReference>
<dbReference type="InterPro" id="IPR012347">
    <property type="entry name" value="Ferritin-like"/>
</dbReference>
<keyword evidence="1" id="KW-0732">Signal</keyword>